<evidence type="ECO:0000313" key="1">
    <source>
        <dbReference type="EMBL" id="SJL02730.1"/>
    </source>
</evidence>
<gene>
    <name evidence="1" type="ORF">ARMOST_06066</name>
</gene>
<keyword evidence="2" id="KW-1185">Reference proteome</keyword>
<accession>A0A284R203</accession>
<organism evidence="1 2">
    <name type="scientific">Armillaria ostoyae</name>
    <name type="common">Armillaria root rot fungus</name>
    <dbReference type="NCBI Taxonomy" id="47428"/>
    <lineage>
        <taxon>Eukaryota</taxon>
        <taxon>Fungi</taxon>
        <taxon>Dikarya</taxon>
        <taxon>Basidiomycota</taxon>
        <taxon>Agaricomycotina</taxon>
        <taxon>Agaricomycetes</taxon>
        <taxon>Agaricomycetidae</taxon>
        <taxon>Agaricales</taxon>
        <taxon>Marasmiineae</taxon>
        <taxon>Physalacriaceae</taxon>
        <taxon>Armillaria</taxon>
    </lineage>
</organism>
<proteinExistence type="predicted"/>
<dbReference type="AlphaFoldDB" id="A0A284R203"/>
<reference evidence="2" key="1">
    <citation type="journal article" date="2017" name="Nat. Ecol. Evol.">
        <title>Genome expansion and lineage-specific genetic innovations in the forest pathogenic fungi Armillaria.</title>
        <authorList>
            <person name="Sipos G."/>
            <person name="Prasanna A.N."/>
            <person name="Walter M.C."/>
            <person name="O'Connor E."/>
            <person name="Balint B."/>
            <person name="Krizsan K."/>
            <person name="Kiss B."/>
            <person name="Hess J."/>
            <person name="Varga T."/>
            <person name="Slot J."/>
            <person name="Riley R."/>
            <person name="Boka B."/>
            <person name="Rigling D."/>
            <person name="Barry K."/>
            <person name="Lee J."/>
            <person name="Mihaltcheva S."/>
            <person name="LaButti K."/>
            <person name="Lipzen A."/>
            <person name="Waldron R."/>
            <person name="Moloney N.M."/>
            <person name="Sperisen C."/>
            <person name="Kredics L."/>
            <person name="Vagvoelgyi C."/>
            <person name="Patrignani A."/>
            <person name="Fitzpatrick D."/>
            <person name="Nagy I."/>
            <person name="Doyle S."/>
            <person name="Anderson J.B."/>
            <person name="Grigoriev I.V."/>
            <person name="Gueldener U."/>
            <person name="Muensterkoetter M."/>
            <person name="Nagy L.G."/>
        </authorList>
    </citation>
    <scope>NUCLEOTIDE SEQUENCE [LARGE SCALE GENOMIC DNA]</scope>
    <source>
        <strain evidence="2">C18/9</strain>
    </source>
</reference>
<dbReference type="Proteomes" id="UP000219338">
    <property type="component" value="Unassembled WGS sequence"/>
</dbReference>
<name>A0A284R203_ARMOS</name>
<sequence>MLEEHDTRCIDSSLAMTGILASVSSPQLLPSVLIPFTLHWSLGLTIHIHRVGCLASFLFTVLASRIRLSPCFLLPSVVLSPEL</sequence>
<protein>
    <submittedName>
        <fullName evidence="1">Uncharacterized protein</fullName>
    </submittedName>
</protein>
<dbReference type="EMBL" id="FUEG01000003">
    <property type="protein sequence ID" value="SJL02730.1"/>
    <property type="molecule type" value="Genomic_DNA"/>
</dbReference>
<evidence type="ECO:0000313" key="2">
    <source>
        <dbReference type="Proteomes" id="UP000219338"/>
    </source>
</evidence>